<feature type="transmembrane region" description="Helical" evidence="8">
    <location>
        <begin position="25"/>
        <end position="48"/>
    </location>
</feature>
<dbReference type="Proteomes" id="UP000322822">
    <property type="component" value="Chromosome 2"/>
</dbReference>
<dbReference type="Gene3D" id="1.10.3720.10">
    <property type="entry name" value="MetI-like"/>
    <property type="match status" value="1"/>
</dbReference>
<evidence type="ECO:0000313" key="10">
    <source>
        <dbReference type="EMBL" id="QET05201.1"/>
    </source>
</evidence>
<keyword evidence="7 8" id="KW-0472">Membrane</keyword>
<reference evidence="10 11" key="1">
    <citation type="submission" date="2019-09" db="EMBL/GenBank/DDBJ databases">
        <title>FDA dAtabase for Regulatory Grade micrObial Sequences (FDA-ARGOS): Supporting development and validation of Infectious Disease Dx tests.</title>
        <authorList>
            <person name="Sciortino C."/>
            <person name="Tallon L."/>
            <person name="Sadzewicz L."/>
            <person name="Vavikolanu K."/>
            <person name="Mehta A."/>
            <person name="Aluvathingal J."/>
            <person name="Nadendla S."/>
            <person name="Nandy P."/>
            <person name="Geyer C."/>
            <person name="Yan Y."/>
            <person name="Sichtig H."/>
        </authorList>
    </citation>
    <scope>NUCLEOTIDE SEQUENCE [LARGE SCALE GENOMIC DNA]</scope>
    <source>
        <strain evidence="10 11">FDAARGOS_664</strain>
    </source>
</reference>
<evidence type="ECO:0000256" key="4">
    <source>
        <dbReference type="ARBA" id="ARBA00022475"/>
    </source>
</evidence>
<dbReference type="PANTHER" id="PTHR30614">
    <property type="entry name" value="MEMBRANE COMPONENT OF AMINO ACID ABC TRANSPORTER"/>
    <property type="match status" value="1"/>
</dbReference>
<keyword evidence="4" id="KW-1003">Cell membrane</keyword>
<dbReference type="CDD" id="cd06261">
    <property type="entry name" value="TM_PBP2"/>
    <property type="match status" value="1"/>
</dbReference>
<dbReference type="PANTHER" id="PTHR30614:SF42">
    <property type="entry name" value="GLUTAMATE_ASPARTATE IMPORT PERMEASE PROTEIN GLTJ"/>
    <property type="match status" value="1"/>
</dbReference>
<gene>
    <name evidence="10" type="ORF">FOB72_24535</name>
</gene>
<evidence type="ECO:0000256" key="1">
    <source>
        <dbReference type="ARBA" id="ARBA00004429"/>
    </source>
</evidence>
<accession>A0A5P2HAR9</accession>
<dbReference type="PROSITE" id="PS50928">
    <property type="entry name" value="ABC_TM1"/>
    <property type="match status" value="1"/>
</dbReference>
<dbReference type="EMBL" id="CP044067">
    <property type="protein sequence ID" value="QET05201.1"/>
    <property type="molecule type" value="Genomic_DNA"/>
</dbReference>
<name>A0A5P2HAR9_9BURK</name>
<comment type="similarity">
    <text evidence="2">Belongs to the binding-protein-dependent transport system permease family. HisMQ subfamily.</text>
</comment>
<dbReference type="InterPro" id="IPR043429">
    <property type="entry name" value="ArtM/GltK/GlnP/TcyL/YhdX-like"/>
</dbReference>
<dbReference type="GO" id="GO:0022857">
    <property type="term" value="F:transmembrane transporter activity"/>
    <property type="evidence" value="ECO:0007669"/>
    <property type="project" value="InterPro"/>
</dbReference>
<dbReference type="RefSeq" id="WP_150375258.1">
    <property type="nucleotide sequence ID" value="NZ_CP044067.1"/>
</dbReference>
<dbReference type="InterPro" id="IPR000515">
    <property type="entry name" value="MetI-like"/>
</dbReference>
<sequence>MNYAWNWSVLVAEPYFEWLLTGLRMTLVISLAAWAIALALGTLLGVVGSLPGRVRLIMPAYVAAFRNVPLLLQLFLWFFVLPELLPAAAGHWLKRDLPAPELWTAIAALGLFTAARVAVQVRAGIRATPRGQRMAAMASGMTLAQAYRHVVLPQAIRTVLPPLTSEFLTVFKNSALALTIGVYELTAQSRQIESFTFNGFEAFTAATVVYLAMALIVTGGMRALEKRLIVPGMRSA</sequence>
<evidence type="ECO:0000256" key="7">
    <source>
        <dbReference type="ARBA" id="ARBA00023136"/>
    </source>
</evidence>
<evidence type="ECO:0000256" key="5">
    <source>
        <dbReference type="ARBA" id="ARBA00022692"/>
    </source>
</evidence>
<feature type="transmembrane region" description="Helical" evidence="8">
    <location>
        <begin position="202"/>
        <end position="224"/>
    </location>
</feature>
<dbReference type="Pfam" id="PF00528">
    <property type="entry name" value="BPD_transp_1"/>
    <property type="match status" value="1"/>
</dbReference>
<keyword evidence="6 8" id="KW-1133">Transmembrane helix</keyword>
<evidence type="ECO:0000256" key="3">
    <source>
        <dbReference type="ARBA" id="ARBA00022448"/>
    </source>
</evidence>
<dbReference type="OrthoDB" id="6534575at2"/>
<protein>
    <submittedName>
        <fullName evidence="10">Amino acid ABC transporter permease</fullName>
    </submittedName>
</protein>
<dbReference type="AlphaFoldDB" id="A0A5P2HAR9"/>
<organism evidence="10 11">
    <name type="scientific">Cupriavidus pauculus</name>
    <dbReference type="NCBI Taxonomy" id="82633"/>
    <lineage>
        <taxon>Bacteria</taxon>
        <taxon>Pseudomonadati</taxon>
        <taxon>Pseudomonadota</taxon>
        <taxon>Betaproteobacteria</taxon>
        <taxon>Burkholderiales</taxon>
        <taxon>Burkholderiaceae</taxon>
        <taxon>Cupriavidus</taxon>
    </lineage>
</organism>
<dbReference type="GO" id="GO:0043190">
    <property type="term" value="C:ATP-binding cassette (ABC) transporter complex"/>
    <property type="evidence" value="ECO:0007669"/>
    <property type="project" value="InterPro"/>
</dbReference>
<evidence type="ECO:0000256" key="6">
    <source>
        <dbReference type="ARBA" id="ARBA00022989"/>
    </source>
</evidence>
<dbReference type="InterPro" id="IPR010065">
    <property type="entry name" value="AA_ABC_transptr_permease_3TM"/>
</dbReference>
<keyword evidence="3 8" id="KW-0813">Transport</keyword>
<evidence type="ECO:0000259" key="9">
    <source>
        <dbReference type="PROSITE" id="PS50928"/>
    </source>
</evidence>
<dbReference type="NCBIfam" id="TIGR01726">
    <property type="entry name" value="HEQRo_perm_3TM"/>
    <property type="match status" value="1"/>
</dbReference>
<evidence type="ECO:0000313" key="11">
    <source>
        <dbReference type="Proteomes" id="UP000322822"/>
    </source>
</evidence>
<evidence type="ECO:0000256" key="8">
    <source>
        <dbReference type="RuleBase" id="RU363032"/>
    </source>
</evidence>
<keyword evidence="5 8" id="KW-0812">Transmembrane</keyword>
<feature type="transmembrane region" description="Helical" evidence="8">
    <location>
        <begin position="60"/>
        <end position="82"/>
    </location>
</feature>
<comment type="subcellular location">
    <subcellularLocation>
        <location evidence="1">Cell inner membrane</location>
        <topology evidence="1">Multi-pass membrane protein</topology>
    </subcellularLocation>
    <subcellularLocation>
        <location evidence="8">Cell membrane</location>
        <topology evidence="8">Multi-pass membrane protein</topology>
    </subcellularLocation>
</comment>
<dbReference type="InterPro" id="IPR035906">
    <property type="entry name" value="MetI-like_sf"/>
</dbReference>
<dbReference type="SUPFAM" id="SSF161098">
    <property type="entry name" value="MetI-like"/>
    <property type="match status" value="1"/>
</dbReference>
<feature type="transmembrane region" description="Helical" evidence="8">
    <location>
        <begin position="102"/>
        <end position="123"/>
    </location>
</feature>
<evidence type="ECO:0000256" key="2">
    <source>
        <dbReference type="ARBA" id="ARBA00010072"/>
    </source>
</evidence>
<feature type="domain" description="ABC transmembrane type-1" evidence="9">
    <location>
        <begin position="23"/>
        <end position="221"/>
    </location>
</feature>
<dbReference type="GO" id="GO:0006865">
    <property type="term" value="P:amino acid transport"/>
    <property type="evidence" value="ECO:0007669"/>
    <property type="project" value="TreeGrafter"/>
</dbReference>
<proteinExistence type="inferred from homology"/>